<feature type="compositionally biased region" description="Acidic residues" evidence="1">
    <location>
        <begin position="263"/>
        <end position="281"/>
    </location>
</feature>
<accession>V9KY83</accession>
<feature type="non-terminal residue" evidence="3">
    <location>
        <position position="1"/>
    </location>
</feature>
<feature type="region of interest" description="Disordered" evidence="1">
    <location>
        <begin position="319"/>
        <end position="363"/>
    </location>
</feature>
<dbReference type="InterPro" id="IPR040233">
    <property type="entry name" value="CCD97-like_C"/>
</dbReference>
<feature type="compositionally biased region" description="Basic and acidic residues" evidence="1">
    <location>
        <begin position="33"/>
        <end position="47"/>
    </location>
</feature>
<feature type="region of interest" description="Disordered" evidence="1">
    <location>
        <begin position="12"/>
        <end position="83"/>
    </location>
</feature>
<organism evidence="3">
    <name type="scientific">Callorhinchus milii</name>
    <name type="common">Ghost shark</name>
    <dbReference type="NCBI Taxonomy" id="7868"/>
    <lineage>
        <taxon>Eukaryota</taxon>
        <taxon>Metazoa</taxon>
        <taxon>Chordata</taxon>
        <taxon>Craniata</taxon>
        <taxon>Vertebrata</taxon>
        <taxon>Chondrichthyes</taxon>
        <taxon>Holocephali</taxon>
        <taxon>Chimaeriformes</taxon>
        <taxon>Callorhinchidae</taxon>
        <taxon>Callorhinchus</taxon>
    </lineage>
</organism>
<reference evidence="3" key="1">
    <citation type="journal article" date="2014" name="Nature">
        <title>Elephant shark genome provides unique insights into gnathostome evolution.</title>
        <authorList>
            <consortium name="International Elephant Shark Genome Sequencing Consortium"/>
            <person name="Venkatesh B."/>
            <person name="Lee A.P."/>
            <person name="Ravi V."/>
            <person name="Maurya A.K."/>
            <person name="Lian M.M."/>
            <person name="Swann J.B."/>
            <person name="Ohta Y."/>
            <person name="Flajnik M.F."/>
            <person name="Sutoh Y."/>
            <person name="Kasahara M."/>
            <person name="Hoon S."/>
            <person name="Gangu V."/>
            <person name="Roy S.W."/>
            <person name="Irimia M."/>
            <person name="Korzh V."/>
            <person name="Kondrychyn I."/>
            <person name="Lim Z.W."/>
            <person name="Tay B.H."/>
            <person name="Tohari S."/>
            <person name="Kong K.W."/>
            <person name="Ho S."/>
            <person name="Lorente-Galdos B."/>
            <person name="Quilez J."/>
            <person name="Marques-Bonet T."/>
            <person name="Raney B.J."/>
            <person name="Ingham P.W."/>
            <person name="Tay A."/>
            <person name="Hillier L.W."/>
            <person name="Minx P."/>
            <person name="Boehm T."/>
            <person name="Wilson R.K."/>
            <person name="Brenner S."/>
            <person name="Warren W.C."/>
        </authorList>
    </citation>
    <scope>NUCLEOTIDE SEQUENCE</scope>
    <source>
        <tissue evidence="3">Spleen</tissue>
    </source>
</reference>
<evidence type="ECO:0000259" key="2">
    <source>
        <dbReference type="Pfam" id="PF09747"/>
    </source>
</evidence>
<feature type="domain" description="CCD97-like C-terminal" evidence="2">
    <location>
        <begin position="185"/>
        <end position="348"/>
    </location>
</feature>
<proteinExistence type="evidence at transcript level"/>
<dbReference type="PANTHER" id="PTHR31840:SF1">
    <property type="entry name" value="COILED-COIL DOMAIN-CONTAINING PROTEIN 97"/>
    <property type="match status" value="1"/>
</dbReference>
<feature type="compositionally biased region" description="Basic and acidic residues" evidence="1">
    <location>
        <begin position="282"/>
        <end position="300"/>
    </location>
</feature>
<dbReference type="AlphaFoldDB" id="V9KY83"/>
<evidence type="ECO:0000313" key="3">
    <source>
        <dbReference type="EMBL" id="AFP03367.1"/>
    </source>
</evidence>
<dbReference type="InterPro" id="IPR018613">
    <property type="entry name" value="Ccdc97-like"/>
</dbReference>
<protein>
    <submittedName>
        <fullName evidence="3">Coiled-coil domain-containing protein 97-like protein</fullName>
    </submittedName>
</protein>
<dbReference type="Pfam" id="PF09747">
    <property type="entry name" value="CCD97-like_C"/>
    <property type="match status" value="1"/>
</dbReference>
<dbReference type="PANTHER" id="PTHR31840">
    <property type="entry name" value="COILED-COIL DOMAIN-CONTAINING PROTEIN 97"/>
    <property type="match status" value="1"/>
</dbReference>
<evidence type="ECO:0000256" key="1">
    <source>
        <dbReference type="SAM" id="MobiDB-lite"/>
    </source>
</evidence>
<name>V9KY83_CALMI</name>
<sequence>VGMSCRADLVCGRNRPRGVFPDSVGGAVSVGETKPREMETPRPREDLQVENPFEAGAAVGQDRETGTDLSSGRGPLSAKEMRDRQKEEAMNASLKSMFHSVASSSVPVKSQQMDEPDLDYEQKLDIIEELFWGKPVIFLERFHKLLREEHLSCFDHLPRDYTVTFYCDSVRKCSVKKTARANVRNKRYAALQQLIKDGEYFSDEQMRNRDPLLYEHYIGQHMTEDEYVAQRSKTPGDAMSLSELLMDTYQERMVQQRLQQQQEQEDACVEEEEEDEEEDEESVSRAEDWMPSADEKTLLREEFVSQMHQRFLDGEERDFDYSAVDENPEFDNLEIVSRDEEDKYFDEEEPVDADSMETESDKE</sequence>
<feature type="region of interest" description="Disordered" evidence="1">
    <location>
        <begin position="255"/>
        <end position="300"/>
    </location>
</feature>
<feature type="compositionally biased region" description="Acidic residues" evidence="1">
    <location>
        <begin position="342"/>
        <end position="363"/>
    </location>
</feature>
<dbReference type="EMBL" id="JW870849">
    <property type="protein sequence ID" value="AFP03367.1"/>
    <property type="molecule type" value="mRNA"/>
</dbReference>